<sequence>MIALVCEDNTKSEWDRKVTILDSVRSRCYKLILSFPNMISYNILYLVIDMSTIISHRHDSISREFQISSLALKTTTSLATSGLSLSHTWDSHHHAFLRNIGPS</sequence>
<proteinExistence type="predicted"/>
<keyword evidence="2" id="KW-1185">Reference proteome</keyword>
<evidence type="ECO:0000313" key="1">
    <source>
        <dbReference type="EMBL" id="CAH9076116.1"/>
    </source>
</evidence>
<reference evidence="1" key="1">
    <citation type="submission" date="2022-07" db="EMBL/GenBank/DDBJ databases">
        <authorList>
            <person name="Macas J."/>
            <person name="Novak P."/>
            <person name="Neumann P."/>
        </authorList>
    </citation>
    <scope>NUCLEOTIDE SEQUENCE</scope>
</reference>
<evidence type="ECO:0000313" key="2">
    <source>
        <dbReference type="Proteomes" id="UP001152523"/>
    </source>
</evidence>
<organism evidence="1 2">
    <name type="scientific">Cuscuta epithymum</name>
    <dbReference type="NCBI Taxonomy" id="186058"/>
    <lineage>
        <taxon>Eukaryota</taxon>
        <taxon>Viridiplantae</taxon>
        <taxon>Streptophyta</taxon>
        <taxon>Embryophyta</taxon>
        <taxon>Tracheophyta</taxon>
        <taxon>Spermatophyta</taxon>
        <taxon>Magnoliopsida</taxon>
        <taxon>eudicotyledons</taxon>
        <taxon>Gunneridae</taxon>
        <taxon>Pentapetalae</taxon>
        <taxon>asterids</taxon>
        <taxon>lamiids</taxon>
        <taxon>Solanales</taxon>
        <taxon>Convolvulaceae</taxon>
        <taxon>Cuscuteae</taxon>
        <taxon>Cuscuta</taxon>
        <taxon>Cuscuta subgen. Cuscuta</taxon>
    </lineage>
</organism>
<gene>
    <name evidence="1" type="ORF">CEPIT_LOCUS5769</name>
</gene>
<accession>A0AAV0CG25</accession>
<comment type="caution">
    <text evidence="1">The sequence shown here is derived from an EMBL/GenBank/DDBJ whole genome shotgun (WGS) entry which is preliminary data.</text>
</comment>
<protein>
    <submittedName>
        <fullName evidence="1">Uncharacterized protein</fullName>
    </submittedName>
</protein>
<dbReference type="EMBL" id="CAMAPF010000030">
    <property type="protein sequence ID" value="CAH9076116.1"/>
    <property type="molecule type" value="Genomic_DNA"/>
</dbReference>
<dbReference type="AlphaFoldDB" id="A0AAV0CG25"/>
<dbReference type="Proteomes" id="UP001152523">
    <property type="component" value="Unassembled WGS sequence"/>
</dbReference>
<name>A0AAV0CG25_9ASTE</name>